<evidence type="ECO:0000256" key="2">
    <source>
        <dbReference type="ARBA" id="ARBA00022475"/>
    </source>
</evidence>
<dbReference type="PANTHER" id="PTHR30572">
    <property type="entry name" value="MEMBRANE COMPONENT OF TRANSPORTER-RELATED"/>
    <property type="match status" value="1"/>
</dbReference>
<keyword evidence="3 7" id="KW-0812">Transmembrane</keyword>
<evidence type="ECO:0000259" key="9">
    <source>
        <dbReference type="Pfam" id="PF12704"/>
    </source>
</evidence>
<feature type="transmembrane region" description="Helical" evidence="7">
    <location>
        <begin position="362"/>
        <end position="388"/>
    </location>
</feature>
<dbReference type="EMBL" id="JAHJDP010000077">
    <property type="protein sequence ID" value="MBU2691906.1"/>
    <property type="molecule type" value="Genomic_DNA"/>
</dbReference>
<comment type="caution">
    <text evidence="10">The sequence shown here is derived from an EMBL/GenBank/DDBJ whole genome shotgun (WGS) entry which is preliminary data.</text>
</comment>
<evidence type="ECO:0000256" key="7">
    <source>
        <dbReference type="SAM" id="Phobius"/>
    </source>
</evidence>
<evidence type="ECO:0000256" key="4">
    <source>
        <dbReference type="ARBA" id="ARBA00022989"/>
    </source>
</evidence>
<dbReference type="GO" id="GO:0022857">
    <property type="term" value="F:transmembrane transporter activity"/>
    <property type="evidence" value="ECO:0007669"/>
    <property type="project" value="TreeGrafter"/>
</dbReference>
<feature type="transmembrane region" description="Helical" evidence="7">
    <location>
        <begin position="21"/>
        <end position="41"/>
    </location>
</feature>
<evidence type="ECO:0000256" key="3">
    <source>
        <dbReference type="ARBA" id="ARBA00022692"/>
    </source>
</evidence>
<comment type="similarity">
    <text evidence="6">Belongs to the ABC-4 integral membrane protein family.</text>
</comment>
<sequence length="405" mass="42855">MKSINLIRIAGHSILKNKMRALLTMLGIVIGVGAVILMVAIGQGATKQIEATVQGLGTNMLVITPGAATAGGVSQGANTFNRLTIEDAEMLREQSYLLAAVSPVVTTRSQIVGGQGNWRAFIFGVHTDYQIIRDWPVEFGVFFDQGDIKAIRKVAVLGNTVAINLFGDEDPIGQQIRIRNVPFTVVGVLTQKGQTASGDDQDDIVLAPYTTVQNRLSGHQFITQILASTFSPDEIEAGQEEIRSIMRDAHGLSESQGDDFTVRNQAELAETAAQTTQVMTLLLSAIAGISLVVGGIGIMNIMLVSVTERTREIGLRMALGARGSDILTQFLVESIVLSSAGGLIGVAVGIAGGLLLGSFTGWAIAISPLTVLIALAFAGSVGVFFGFYPARRAAALDPIDALRYE</sequence>
<proteinExistence type="inferred from homology"/>
<feature type="transmembrane region" description="Helical" evidence="7">
    <location>
        <begin position="327"/>
        <end position="356"/>
    </location>
</feature>
<accession>A0A948RXR4</accession>
<name>A0A948RXR4_UNCEI</name>
<evidence type="ECO:0000259" key="8">
    <source>
        <dbReference type="Pfam" id="PF02687"/>
    </source>
</evidence>
<dbReference type="PANTHER" id="PTHR30572:SF4">
    <property type="entry name" value="ABC TRANSPORTER PERMEASE YTRF"/>
    <property type="match status" value="1"/>
</dbReference>
<organism evidence="10 11">
    <name type="scientific">Eiseniibacteriota bacterium</name>
    <dbReference type="NCBI Taxonomy" id="2212470"/>
    <lineage>
        <taxon>Bacteria</taxon>
        <taxon>Candidatus Eiseniibacteriota</taxon>
    </lineage>
</organism>
<protein>
    <submittedName>
        <fullName evidence="10">ABC transporter permease</fullName>
    </submittedName>
</protein>
<comment type="subcellular location">
    <subcellularLocation>
        <location evidence="1">Cell membrane</location>
        <topology evidence="1">Multi-pass membrane protein</topology>
    </subcellularLocation>
</comment>
<dbReference type="Proteomes" id="UP000777784">
    <property type="component" value="Unassembled WGS sequence"/>
</dbReference>
<keyword evidence="2" id="KW-1003">Cell membrane</keyword>
<dbReference type="Pfam" id="PF02687">
    <property type="entry name" value="FtsX"/>
    <property type="match status" value="1"/>
</dbReference>
<keyword evidence="4 7" id="KW-1133">Transmembrane helix</keyword>
<feature type="domain" description="MacB-like periplasmic core" evidence="9">
    <location>
        <begin position="22"/>
        <end position="244"/>
    </location>
</feature>
<feature type="transmembrane region" description="Helical" evidence="7">
    <location>
        <begin position="281"/>
        <end position="306"/>
    </location>
</feature>
<dbReference type="InterPro" id="IPR050250">
    <property type="entry name" value="Macrolide_Exporter_MacB"/>
</dbReference>
<evidence type="ECO:0000313" key="11">
    <source>
        <dbReference type="Proteomes" id="UP000777784"/>
    </source>
</evidence>
<dbReference type="Pfam" id="PF12704">
    <property type="entry name" value="MacB_PCD"/>
    <property type="match status" value="1"/>
</dbReference>
<dbReference type="InterPro" id="IPR025857">
    <property type="entry name" value="MacB_PCD"/>
</dbReference>
<evidence type="ECO:0000256" key="5">
    <source>
        <dbReference type="ARBA" id="ARBA00023136"/>
    </source>
</evidence>
<reference evidence="10" key="1">
    <citation type="submission" date="2021-05" db="EMBL/GenBank/DDBJ databases">
        <title>Energy efficiency and biological interactions define the core microbiome of deep oligotrophic groundwater.</title>
        <authorList>
            <person name="Mehrshad M."/>
            <person name="Lopez-Fernandez M."/>
            <person name="Bell E."/>
            <person name="Bernier-Latmani R."/>
            <person name="Bertilsson S."/>
            <person name="Dopson M."/>
        </authorList>
    </citation>
    <scope>NUCLEOTIDE SEQUENCE</scope>
    <source>
        <strain evidence="10">Modern_marine.mb.64</strain>
    </source>
</reference>
<evidence type="ECO:0000256" key="1">
    <source>
        <dbReference type="ARBA" id="ARBA00004651"/>
    </source>
</evidence>
<dbReference type="AlphaFoldDB" id="A0A948RXR4"/>
<evidence type="ECO:0000313" key="10">
    <source>
        <dbReference type="EMBL" id="MBU2691906.1"/>
    </source>
</evidence>
<evidence type="ECO:0000256" key="6">
    <source>
        <dbReference type="ARBA" id="ARBA00038076"/>
    </source>
</evidence>
<feature type="domain" description="ABC3 transporter permease C-terminal" evidence="8">
    <location>
        <begin position="285"/>
        <end position="397"/>
    </location>
</feature>
<gene>
    <name evidence="10" type="ORF">KJ970_13380</name>
</gene>
<dbReference type="GO" id="GO:0005886">
    <property type="term" value="C:plasma membrane"/>
    <property type="evidence" value="ECO:0007669"/>
    <property type="project" value="UniProtKB-SubCell"/>
</dbReference>
<keyword evidence="5 7" id="KW-0472">Membrane</keyword>
<dbReference type="InterPro" id="IPR003838">
    <property type="entry name" value="ABC3_permease_C"/>
</dbReference>